<dbReference type="Proteomes" id="UP000239648">
    <property type="component" value="Unassembled WGS sequence"/>
</dbReference>
<evidence type="ECO:0000313" key="2">
    <source>
        <dbReference type="EMBL" id="PPK50479.1"/>
    </source>
</evidence>
<organism evidence="3 4">
    <name type="scientific">Marinobacter persicus</name>
    <dbReference type="NCBI Taxonomy" id="930118"/>
    <lineage>
        <taxon>Bacteria</taxon>
        <taxon>Pseudomonadati</taxon>
        <taxon>Pseudomonadota</taxon>
        <taxon>Gammaproteobacteria</taxon>
        <taxon>Pseudomonadales</taxon>
        <taxon>Marinobacteraceae</taxon>
        <taxon>Marinobacter</taxon>
    </lineage>
</organism>
<feature type="chain" id="PRO_5015723206" evidence="1">
    <location>
        <begin position="23"/>
        <end position="198"/>
    </location>
</feature>
<reference evidence="3 4" key="2">
    <citation type="submission" date="2018-02" db="EMBL/GenBank/DDBJ databases">
        <title>Subsurface microbial communities from deep shales in Ohio and West Virginia, USA.</title>
        <authorList>
            <person name="Wrighton K."/>
        </authorList>
    </citation>
    <scope>NUCLEOTIDE SEQUENCE [LARGE SCALE GENOMIC DNA]</scope>
    <source>
        <strain evidence="3 4">UTICA-S1B9</strain>
    </source>
</reference>
<keyword evidence="1" id="KW-0732">Signal</keyword>
<protein>
    <submittedName>
        <fullName evidence="3">Uncharacterized protein</fullName>
    </submittedName>
</protein>
<dbReference type="EMBL" id="PTIU01000025">
    <property type="protein sequence ID" value="PPK53761.1"/>
    <property type="molecule type" value="Genomic_DNA"/>
</dbReference>
<dbReference type="RefSeq" id="WP_146082716.1">
    <property type="nucleotide sequence ID" value="NZ_PTIT01000025.1"/>
</dbReference>
<evidence type="ECO:0000313" key="4">
    <source>
        <dbReference type="Proteomes" id="UP000239446"/>
    </source>
</evidence>
<sequence>MNNIYLNAFLFFLTLSFAQASASEIEERKKSDVESLEKMIELVKSVERNGGKGVKAVPFKETNRQYSITWIHSKGYGKDDMPPTHMAQVNPSSSGGASIAFKIQKNCSVAGGSEGNLANRVIRVDGQNINSLVGCGPDSSNPKKNWEVYLLNTDAGMKYVYRRFANKHYVFVDFGNGDIPFDTIGFMDAWNRADSPAL</sequence>
<evidence type="ECO:0000313" key="5">
    <source>
        <dbReference type="Proteomes" id="UP000239648"/>
    </source>
</evidence>
<evidence type="ECO:0000256" key="1">
    <source>
        <dbReference type="SAM" id="SignalP"/>
    </source>
</evidence>
<gene>
    <name evidence="3" type="ORF">B0H24_102539</name>
    <name evidence="2" type="ORF">BY455_12539</name>
</gene>
<reference evidence="2 5" key="1">
    <citation type="submission" date="2018-02" db="EMBL/GenBank/DDBJ databases">
        <title>Deep subsurface shale carbon reservoir microbial communities from Ohio and West Virginia, USA.</title>
        <authorList>
            <person name="Wrighton K."/>
        </authorList>
    </citation>
    <scope>NUCLEOTIDE SEQUENCE [LARGE SCALE GENOMIC DNA]</scope>
    <source>
        <strain evidence="2 5">UTICA-S1B6</strain>
    </source>
</reference>
<dbReference type="AlphaFoldDB" id="A0A2S6G3R8"/>
<dbReference type="Proteomes" id="UP000239446">
    <property type="component" value="Unassembled WGS sequence"/>
</dbReference>
<feature type="signal peptide" evidence="1">
    <location>
        <begin position="1"/>
        <end position="22"/>
    </location>
</feature>
<proteinExistence type="predicted"/>
<dbReference type="EMBL" id="PTIT01000025">
    <property type="protein sequence ID" value="PPK50479.1"/>
    <property type="molecule type" value="Genomic_DNA"/>
</dbReference>
<accession>A0A2S6G3R8</accession>
<evidence type="ECO:0000313" key="3">
    <source>
        <dbReference type="EMBL" id="PPK53761.1"/>
    </source>
</evidence>
<keyword evidence="5" id="KW-1185">Reference proteome</keyword>
<comment type="caution">
    <text evidence="3">The sequence shown here is derived from an EMBL/GenBank/DDBJ whole genome shotgun (WGS) entry which is preliminary data.</text>
</comment>
<name>A0A2S6G3R8_9GAMM</name>